<feature type="region of interest" description="Disordered" evidence="1">
    <location>
        <begin position="1"/>
        <end position="77"/>
    </location>
</feature>
<dbReference type="InterPro" id="IPR026004">
    <property type="entry name" value="Septum_form"/>
</dbReference>
<feature type="region of interest" description="Disordered" evidence="1">
    <location>
        <begin position="388"/>
        <end position="422"/>
    </location>
</feature>
<keyword evidence="2" id="KW-0472">Membrane</keyword>
<name>A0A857KQY1_9ACTN</name>
<evidence type="ECO:0000256" key="2">
    <source>
        <dbReference type="SAM" id="Phobius"/>
    </source>
</evidence>
<dbReference type="Pfam" id="PF13845">
    <property type="entry name" value="Septum_form"/>
    <property type="match status" value="1"/>
</dbReference>
<dbReference type="RefSeq" id="WP_005190725.1">
    <property type="nucleotide sequence ID" value="NZ_CP045804.1"/>
</dbReference>
<feature type="transmembrane region" description="Helical" evidence="2">
    <location>
        <begin position="84"/>
        <end position="106"/>
    </location>
</feature>
<feature type="compositionally biased region" description="Basic and acidic residues" evidence="1">
    <location>
        <begin position="64"/>
        <end position="73"/>
    </location>
</feature>
<keyword evidence="2" id="KW-1133">Transmembrane helix</keyword>
<feature type="compositionally biased region" description="Basic and acidic residues" evidence="1">
    <location>
        <begin position="1"/>
        <end position="20"/>
    </location>
</feature>
<proteinExistence type="predicted"/>
<keyword evidence="2" id="KW-0812">Transmembrane</keyword>
<sequence length="422" mass="44835">MKDRDEARDPQDPDDPHLDDAVAADDTDDWVDADGSETTVLPPVDRDSGKLAYAQVPDDDPENDDKAEPERGSRRGLLGNPLRVVLSAAVIGALIAGAIALVQGVGDGGDVANTGIGGKEKLAKNAFTESVVGDCLDWPAGNPGDPKKVNCDLRHRFEVAGPLDTALLPGSEFGESATWPGEQRFAQIRDEQCAVIVDRYLVGKRDPNGRFSVSMMFPSQVQWDKGARALRCGLQQTGPDNKPAQFAGKVANQDQSFKWAPGTCVGIDAARKPTAEVNCAEKHSFQTTGTVDLAVKFGDRVANRPWPSKEEQNTFLASVCPGQAERFMGGKAKLEATTLNTQWSVILEPSWLAGSRTAVCYLGLPDRGGFATLVGDARETLLINGKLPVPPPQAPPGRALPTPVPLPGGYDANDLEVPAPAG</sequence>
<dbReference type="AlphaFoldDB" id="A0A857KQY1"/>
<evidence type="ECO:0000256" key="1">
    <source>
        <dbReference type="SAM" id="MobiDB-lite"/>
    </source>
</evidence>
<evidence type="ECO:0000313" key="3">
    <source>
        <dbReference type="EMBL" id="QHN41619.1"/>
    </source>
</evidence>
<organism evidence="3">
    <name type="scientific">Gordonia amarae</name>
    <dbReference type="NCBI Taxonomy" id="36821"/>
    <lineage>
        <taxon>Bacteria</taxon>
        <taxon>Bacillati</taxon>
        <taxon>Actinomycetota</taxon>
        <taxon>Actinomycetes</taxon>
        <taxon>Mycobacteriales</taxon>
        <taxon>Gordoniaceae</taxon>
        <taxon>Gordonia</taxon>
    </lineage>
</organism>
<accession>A0A857KQY1</accession>
<feature type="compositionally biased region" description="Acidic residues" evidence="1">
    <location>
        <begin position="22"/>
        <end position="35"/>
    </location>
</feature>
<dbReference type="EMBL" id="CP045810">
    <property type="protein sequence ID" value="QHN41619.1"/>
    <property type="molecule type" value="Genomic_DNA"/>
</dbReference>
<gene>
    <name evidence="3" type="ORF">GII30_22845</name>
</gene>
<protein>
    <submittedName>
        <fullName evidence="3">Uncharacterized protein</fullName>
    </submittedName>
</protein>
<reference evidence="3" key="1">
    <citation type="journal article" date="2021" name="Nat. Microbiol.">
        <title>Cocultivation of an ultrasmall environmental parasitic bacterium with lytic ability against bacteria associated with wastewater foams.</title>
        <authorList>
            <person name="Batinovic S."/>
            <person name="Rose J.J.A."/>
            <person name="Ratcliffe J."/>
            <person name="Seviour R.J."/>
            <person name="Petrovski S."/>
        </authorList>
    </citation>
    <scope>NUCLEOTIDE SEQUENCE</scope>
    <source>
        <strain evidence="3">CON44</strain>
    </source>
</reference>